<dbReference type="Pfam" id="PF07522">
    <property type="entry name" value="DRMBL"/>
    <property type="match status" value="1"/>
</dbReference>
<evidence type="ECO:0000256" key="5">
    <source>
        <dbReference type="ARBA" id="ARBA00022771"/>
    </source>
</evidence>
<dbReference type="InterPro" id="IPR011084">
    <property type="entry name" value="DRMBL"/>
</dbReference>
<evidence type="ECO:0000256" key="10">
    <source>
        <dbReference type="SAM" id="MobiDB-lite"/>
    </source>
</evidence>
<feature type="compositionally biased region" description="Basic residues" evidence="10">
    <location>
        <begin position="641"/>
        <end position="651"/>
    </location>
</feature>
<comment type="subcellular location">
    <subcellularLocation>
        <location evidence="1">Nucleus</location>
    </subcellularLocation>
</comment>
<dbReference type="Gene3D" id="3.60.15.10">
    <property type="entry name" value="Ribonuclease Z/Hydroxyacylglutathione hydrolase-like"/>
    <property type="match status" value="2"/>
</dbReference>
<keyword evidence="8" id="KW-0539">Nucleus</keyword>
<feature type="region of interest" description="Disordered" evidence="10">
    <location>
        <begin position="434"/>
        <end position="454"/>
    </location>
</feature>
<evidence type="ECO:0000256" key="4">
    <source>
        <dbReference type="ARBA" id="ARBA00022763"/>
    </source>
</evidence>
<evidence type="ECO:0000256" key="9">
    <source>
        <dbReference type="PROSITE-ProRule" id="PRU01256"/>
    </source>
</evidence>
<feature type="compositionally biased region" description="Basic and acidic residues" evidence="10">
    <location>
        <begin position="358"/>
        <end position="368"/>
    </location>
</feature>
<keyword evidence="5 9" id="KW-0863">Zinc-finger</keyword>
<name>A0A8C6C698_MONMO</name>
<evidence type="ECO:0000256" key="7">
    <source>
        <dbReference type="ARBA" id="ARBA00023204"/>
    </source>
</evidence>
<feature type="compositionally biased region" description="Basic and acidic residues" evidence="10">
    <location>
        <begin position="439"/>
        <end position="454"/>
    </location>
</feature>
<dbReference type="InterPro" id="IPR006642">
    <property type="entry name" value="Rad18_UBZ4"/>
</dbReference>
<feature type="compositionally biased region" description="Low complexity" evidence="10">
    <location>
        <begin position="74"/>
        <end position="85"/>
    </location>
</feature>
<dbReference type="AlphaFoldDB" id="A0A8C6C698"/>
<dbReference type="Gene3D" id="3.40.50.12650">
    <property type="match status" value="1"/>
</dbReference>
<gene>
    <name evidence="12" type="primary">DCLRE1A</name>
</gene>
<keyword evidence="13" id="KW-1185">Reference proteome</keyword>
<comment type="similarity">
    <text evidence="2">Belongs to the DNA repair metallo-beta-lactamase (DRMBL) family.</text>
</comment>
<dbReference type="GO" id="GO:0036297">
    <property type="term" value="P:interstrand cross-link repair"/>
    <property type="evidence" value="ECO:0007669"/>
    <property type="project" value="TreeGrafter"/>
</dbReference>
<dbReference type="FunFam" id="3.40.50.12650:FF:000001">
    <property type="entry name" value="DNA cross-link repair 1A"/>
    <property type="match status" value="1"/>
</dbReference>
<dbReference type="GeneTree" id="ENSGT00940000158766"/>
<feature type="domain" description="UBZ4-type" evidence="11">
    <location>
        <begin position="121"/>
        <end position="151"/>
    </location>
</feature>
<organism evidence="12 13">
    <name type="scientific">Monodon monoceros</name>
    <name type="common">Narwhal</name>
    <name type="synonym">Ceratodon monodon</name>
    <dbReference type="NCBI Taxonomy" id="40151"/>
    <lineage>
        <taxon>Eukaryota</taxon>
        <taxon>Metazoa</taxon>
        <taxon>Chordata</taxon>
        <taxon>Craniata</taxon>
        <taxon>Vertebrata</taxon>
        <taxon>Euteleostomi</taxon>
        <taxon>Mammalia</taxon>
        <taxon>Eutheria</taxon>
        <taxon>Laurasiatheria</taxon>
        <taxon>Artiodactyla</taxon>
        <taxon>Whippomorpha</taxon>
        <taxon>Cetacea</taxon>
        <taxon>Odontoceti</taxon>
        <taxon>Monodontidae</taxon>
        <taxon>Monodon</taxon>
    </lineage>
</organism>
<dbReference type="PANTHER" id="PTHR23240">
    <property type="entry name" value="DNA CROSS-LINK REPAIR PROTEIN PSO2/SNM1-RELATED"/>
    <property type="match status" value="1"/>
</dbReference>
<feature type="region of interest" description="Disordered" evidence="10">
    <location>
        <begin position="339"/>
        <end position="372"/>
    </location>
</feature>
<feature type="region of interest" description="Disordered" evidence="10">
    <location>
        <begin position="240"/>
        <end position="261"/>
    </location>
</feature>
<proteinExistence type="inferred from homology"/>
<evidence type="ECO:0000256" key="8">
    <source>
        <dbReference type="ARBA" id="ARBA00023242"/>
    </source>
</evidence>
<evidence type="ECO:0000313" key="12">
    <source>
        <dbReference type="Ensembl" id="ENSMMNP00015023847.1"/>
    </source>
</evidence>
<evidence type="ECO:0000313" key="13">
    <source>
        <dbReference type="Proteomes" id="UP000694561"/>
    </source>
</evidence>
<keyword evidence="3" id="KW-0479">Metal-binding</keyword>
<dbReference type="PANTHER" id="PTHR23240:SF6">
    <property type="entry name" value="DNA CROSS-LINK REPAIR 1A PROTEIN"/>
    <property type="match status" value="1"/>
</dbReference>
<evidence type="ECO:0000256" key="3">
    <source>
        <dbReference type="ARBA" id="ARBA00022723"/>
    </source>
</evidence>
<dbReference type="Proteomes" id="UP000694561">
    <property type="component" value="Unplaced"/>
</dbReference>
<evidence type="ECO:0000259" key="11">
    <source>
        <dbReference type="PROSITE" id="PS51908"/>
    </source>
</evidence>
<dbReference type="InterPro" id="IPR036866">
    <property type="entry name" value="RibonucZ/Hydroxyglut_hydro"/>
</dbReference>
<keyword evidence="6" id="KW-0862">Zinc</keyword>
<reference evidence="12" key="2">
    <citation type="submission" date="2025-09" db="UniProtKB">
        <authorList>
            <consortium name="Ensembl"/>
        </authorList>
    </citation>
    <scope>IDENTIFICATION</scope>
</reference>
<keyword evidence="7 9" id="KW-0234">DNA repair</keyword>
<feature type="compositionally biased region" description="Basic residues" evidence="10">
    <location>
        <begin position="606"/>
        <end position="615"/>
    </location>
</feature>
<evidence type="ECO:0000256" key="2">
    <source>
        <dbReference type="ARBA" id="ARBA00010304"/>
    </source>
</evidence>
<dbReference type="GO" id="GO:0005634">
    <property type="term" value="C:nucleus"/>
    <property type="evidence" value="ECO:0007669"/>
    <property type="project" value="UniProtKB-SubCell"/>
</dbReference>
<sequence>MLEDAFLEQDIWEYKSKRKPKPVHPNNCSENIPKSVEKATDGQYQSKRNRNKKRTVEGKKKVKAPETCLGETDSQTSVASSQNSSCGDGIQQCQDREATPGKHCRTHKNKHVSPKIRPVYDGYCPNCQMPFSSLLGQTPRWHVFECLDSIPVSETECPDALQCSSTIPSHYKRYTHHLLAQSRASNSPFSDPSHESSGSFGETNSGFLCSLKERWSSYQKQTDNFKKNVSTDPLLVTQCLRKSQSPTETDKKVSSSTNIQTSQQVPQFTELVNNDKLVGFGLPLAEELDSQNSPEHINLTLPENDFSNCEISYSPLQSDEETYDTDEKLDDSQQELLFTESSKDGSLEDENSSTLSKKLHDPLLKDQEESCPEVDSFLTQDKYDEELYKCNTLNDSSQLTFQNKSIILRDDPAYTDDFIWFPPALAERFTSPSYQATKAKPDEPEFHSSQSNKEKQVIEESAVYNQISLPLLKSKMSKPFESQGGGCHSFQPTQSKTRELSSKNFNAKHNTNSACFCRKALDGMLDSKVTALNTAIFSSTPTAAKSLKILLSGPKCNASQTSTKVMKQMDIGVYFGLPPKRKEEKLLVESALEGMNLNTVVSPNGKRSRQRKRKTEKSLSDLELEANNLSESQPSVELSRKRSQHQRKRLKKSDSLQEGVHQKSSGHRNKTEPGTVKLSKDRVFVKSARGRLQRGNTKIPESSNAGELRKRTCPFYKKIPGTGFTVDAFRYGLVEGCTAYFLTHFHSDHYAGLSKNFTFPVYCSEITGNLLKSKLHVQEQYIHPLPTDTECIVNGVKVVLLDANQYCSPEYSFPSQQEVIQFAINTAFETVTLNPRALVVCGTYAIGKEKVFLAIADVLGSKVGVSKEKYNTLQCFNIPEINSLITTDMCNSLVHLLPMMQINFKGLQNHLKKCGGKYDQILAFRPTGWTHSNKLTSMAGIIPQTKGNISIYGIPYSEHSSYLEMKRFVQWLKPQKIIPTVNVGTLRSRRTMEKYFEEWKLEAGY</sequence>
<dbReference type="PROSITE" id="PS51908">
    <property type="entry name" value="ZF_UBZ4"/>
    <property type="match status" value="1"/>
</dbReference>
<dbReference type="Ensembl" id="ENSMMNT00015026185.1">
    <property type="protein sequence ID" value="ENSMMNP00015023847.1"/>
    <property type="gene ID" value="ENSMMNG00015017451.1"/>
</dbReference>
<reference evidence="12" key="1">
    <citation type="submission" date="2025-08" db="UniProtKB">
        <authorList>
            <consortium name="Ensembl"/>
        </authorList>
    </citation>
    <scope>IDENTIFICATION</scope>
</reference>
<feature type="region of interest" description="Disordered" evidence="10">
    <location>
        <begin position="599"/>
        <end position="678"/>
    </location>
</feature>
<dbReference type="GO" id="GO:0003684">
    <property type="term" value="F:damaged DNA binding"/>
    <property type="evidence" value="ECO:0007669"/>
    <property type="project" value="TreeGrafter"/>
</dbReference>
<protein>
    <submittedName>
        <fullName evidence="12">DNA cross-link repair 1A</fullName>
    </submittedName>
</protein>
<dbReference type="SUPFAM" id="SSF56281">
    <property type="entry name" value="Metallo-hydrolase/oxidoreductase"/>
    <property type="match status" value="1"/>
</dbReference>
<evidence type="ECO:0000256" key="1">
    <source>
        <dbReference type="ARBA" id="ARBA00004123"/>
    </source>
</evidence>
<feature type="compositionally biased region" description="Polar residues" evidence="10">
    <location>
        <begin position="627"/>
        <end position="636"/>
    </location>
</feature>
<dbReference type="GO" id="GO:0006303">
    <property type="term" value="P:double-strand break repair via nonhomologous end joining"/>
    <property type="evidence" value="ECO:0007669"/>
    <property type="project" value="TreeGrafter"/>
</dbReference>
<dbReference type="GO" id="GO:0035312">
    <property type="term" value="F:5'-3' DNA exonuclease activity"/>
    <property type="evidence" value="ECO:0007669"/>
    <property type="project" value="TreeGrafter"/>
</dbReference>
<evidence type="ECO:0000256" key="6">
    <source>
        <dbReference type="ARBA" id="ARBA00022833"/>
    </source>
</evidence>
<accession>A0A8C6C698</accession>
<dbReference type="GO" id="GO:0008270">
    <property type="term" value="F:zinc ion binding"/>
    <property type="evidence" value="ECO:0007669"/>
    <property type="project" value="UniProtKB-KW"/>
</dbReference>
<keyword evidence="4 9" id="KW-0227">DNA damage</keyword>
<feature type="region of interest" description="Disordered" evidence="10">
    <location>
        <begin position="16"/>
        <end position="91"/>
    </location>
</feature>